<accession>A0AB34K6X2</accession>
<name>A0AB34K6X2_PRYPA</name>
<evidence type="ECO:0000313" key="1">
    <source>
        <dbReference type="EMBL" id="KAL1529013.1"/>
    </source>
</evidence>
<keyword evidence="2" id="KW-1185">Reference proteome</keyword>
<dbReference type="AlphaFoldDB" id="A0AB34K6X2"/>
<dbReference type="Proteomes" id="UP001515480">
    <property type="component" value="Unassembled WGS sequence"/>
</dbReference>
<sequence>MTSPRWLAMLTLDAAEWNSIGRRAPAGYTCKPLDAQREIFSHEARQKVSAGLRTLLSATDGLPAEKARAAMQAACRRVHPACPLPPGLEFVRTTQPLRCAPQQSLPGRECLARLRLVFRPQLLEEGGYQKNHVLPACERTRAVTWYL</sequence>
<comment type="caution">
    <text evidence="1">The sequence shown here is derived from an EMBL/GenBank/DDBJ whole genome shotgun (WGS) entry which is preliminary data.</text>
</comment>
<gene>
    <name evidence="1" type="ORF">AB1Y20_010334</name>
</gene>
<dbReference type="EMBL" id="JBGBPQ010000002">
    <property type="protein sequence ID" value="KAL1529013.1"/>
    <property type="molecule type" value="Genomic_DNA"/>
</dbReference>
<evidence type="ECO:0000313" key="2">
    <source>
        <dbReference type="Proteomes" id="UP001515480"/>
    </source>
</evidence>
<reference evidence="1 2" key="1">
    <citation type="journal article" date="2024" name="Science">
        <title>Giant polyketide synthase enzymes in the biosynthesis of giant marine polyether toxins.</title>
        <authorList>
            <person name="Fallon T.R."/>
            <person name="Shende V.V."/>
            <person name="Wierzbicki I.H."/>
            <person name="Pendleton A.L."/>
            <person name="Watervoot N.F."/>
            <person name="Auber R.P."/>
            <person name="Gonzalez D.J."/>
            <person name="Wisecaver J.H."/>
            <person name="Moore B.S."/>
        </authorList>
    </citation>
    <scope>NUCLEOTIDE SEQUENCE [LARGE SCALE GENOMIC DNA]</scope>
    <source>
        <strain evidence="1 2">12B1</strain>
    </source>
</reference>
<proteinExistence type="predicted"/>
<protein>
    <submittedName>
        <fullName evidence="1">Uncharacterized protein</fullName>
    </submittedName>
</protein>
<organism evidence="1 2">
    <name type="scientific">Prymnesium parvum</name>
    <name type="common">Toxic golden alga</name>
    <dbReference type="NCBI Taxonomy" id="97485"/>
    <lineage>
        <taxon>Eukaryota</taxon>
        <taxon>Haptista</taxon>
        <taxon>Haptophyta</taxon>
        <taxon>Prymnesiophyceae</taxon>
        <taxon>Prymnesiales</taxon>
        <taxon>Prymnesiaceae</taxon>
        <taxon>Prymnesium</taxon>
    </lineage>
</organism>